<dbReference type="SUPFAM" id="SSF52540">
    <property type="entry name" value="P-loop containing nucleoside triphosphate hydrolases"/>
    <property type="match status" value="1"/>
</dbReference>
<dbReference type="PANTHER" id="PTHR42990:SF1">
    <property type="entry name" value="AAA+ ATPASE DOMAIN-CONTAINING PROTEIN"/>
    <property type="match status" value="1"/>
</dbReference>
<reference evidence="2" key="1">
    <citation type="submission" date="2020-10" db="EMBL/GenBank/DDBJ databases">
        <authorList>
            <person name="Gilroy R."/>
        </authorList>
    </citation>
    <scope>NUCLEOTIDE SEQUENCE</scope>
    <source>
        <strain evidence="2">6919</strain>
    </source>
</reference>
<organism evidence="2 3">
    <name type="scientific">Candidatus Limisoma faecipullorum</name>
    <dbReference type="NCBI Taxonomy" id="2840854"/>
    <lineage>
        <taxon>Bacteria</taxon>
        <taxon>Pseudomonadati</taxon>
        <taxon>Bacteroidota</taxon>
        <taxon>Bacteroidia</taxon>
        <taxon>Bacteroidales</taxon>
        <taxon>Candidatus Limisoma</taxon>
    </lineage>
</organism>
<evidence type="ECO:0000313" key="2">
    <source>
        <dbReference type="EMBL" id="MBO8475402.1"/>
    </source>
</evidence>
<feature type="domain" description="AAA" evidence="1">
    <location>
        <begin position="37"/>
        <end position="159"/>
    </location>
</feature>
<name>A0A9D9IMU6_9BACT</name>
<evidence type="ECO:0000313" key="3">
    <source>
        <dbReference type="Proteomes" id="UP000823598"/>
    </source>
</evidence>
<comment type="caution">
    <text evidence="2">The sequence shown here is derived from an EMBL/GenBank/DDBJ whole genome shotgun (WGS) entry which is preliminary data.</text>
</comment>
<dbReference type="PANTHER" id="PTHR42990">
    <property type="entry name" value="ATPASE"/>
    <property type="match status" value="1"/>
</dbReference>
<dbReference type="InterPro" id="IPR041682">
    <property type="entry name" value="AAA_14"/>
</dbReference>
<dbReference type="AlphaFoldDB" id="A0A9D9IMU6"/>
<dbReference type="Pfam" id="PF13173">
    <property type="entry name" value="AAA_14"/>
    <property type="match status" value="1"/>
</dbReference>
<evidence type="ECO:0000259" key="1">
    <source>
        <dbReference type="Pfam" id="PF13173"/>
    </source>
</evidence>
<sequence>MDYTDIQPLLNTYHRRLSATNLKFKRYLHKQINWDVRLLGIKGARGVGKTTMLLQRIKEAFDNIDDAFYVSLDNLWFQNHSAEELVEFLYTRGVTHIFFDEVHKYKNWTAFIKNIYDDYPDLNIVYTGSAMLAIDNSKSDLSRRQSLYTLHGLSFREYLEYEGIINLQPLSFEELLKKHTQYAMDATSRIKALKYFEKYLDGGYYPYYKEAGKDYLMRIGEVVQLVIDSDITAAEESITYITRQKIKKLLMVVAENVPLEPNINKISASMESSRDLTLKMLYWLDRAAILNLLTDKVKDYKHLTGPKKIYLDNTNLMNALGSKLSKGTQRETFFANQVGAVGTLQMPKQGDFLVNGKYLFEVGGAQKTFDQIADIPDSYLAIDNIEVGNGNRIPLWLFGCLY</sequence>
<dbReference type="Proteomes" id="UP000823598">
    <property type="component" value="Unassembled WGS sequence"/>
</dbReference>
<accession>A0A9D9IMU6</accession>
<dbReference type="InterPro" id="IPR027417">
    <property type="entry name" value="P-loop_NTPase"/>
</dbReference>
<protein>
    <submittedName>
        <fullName evidence="2">AAA family ATPase</fullName>
    </submittedName>
</protein>
<proteinExistence type="predicted"/>
<dbReference type="EMBL" id="JADIMC010000005">
    <property type="protein sequence ID" value="MBO8475402.1"/>
    <property type="molecule type" value="Genomic_DNA"/>
</dbReference>
<gene>
    <name evidence="2" type="ORF">IAB88_00230</name>
</gene>
<reference evidence="2" key="2">
    <citation type="journal article" date="2021" name="PeerJ">
        <title>Extensive microbial diversity within the chicken gut microbiome revealed by metagenomics and culture.</title>
        <authorList>
            <person name="Gilroy R."/>
            <person name="Ravi A."/>
            <person name="Getino M."/>
            <person name="Pursley I."/>
            <person name="Horton D.L."/>
            <person name="Alikhan N.F."/>
            <person name="Baker D."/>
            <person name="Gharbi K."/>
            <person name="Hall N."/>
            <person name="Watson M."/>
            <person name="Adriaenssens E.M."/>
            <person name="Foster-Nyarko E."/>
            <person name="Jarju S."/>
            <person name="Secka A."/>
            <person name="Antonio M."/>
            <person name="Oren A."/>
            <person name="Chaudhuri R.R."/>
            <person name="La Ragione R."/>
            <person name="Hildebrand F."/>
            <person name="Pallen M.J."/>
        </authorList>
    </citation>
    <scope>NUCLEOTIDE SEQUENCE</scope>
    <source>
        <strain evidence="2">6919</strain>
    </source>
</reference>